<name>A0A5C3M294_9AGAR</name>
<evidence type="ECO:0000256" key="3">
    <source>
        <dbReference type="ARBA" id="ARBA00022676"/>
    </source>
</evidence>
<dbReference type="Proteomes" id="UP000308652">
    <property type="component" value="Unassembled WGS sequence"/>
</dbReference>
<keyword evidence="8 10" id="KW-0333">Golgi apparatus</keyword>
<protein>
    <recommendedName>
        <fullName evidence="10">Hexosyltransferase</fullName>
        <ecNumber evidence="10">2.4.1.-</ecNumber>
    </recommendedName>
</protein>
<keyword evidence="9 10" id="KW-0472">Membrane</keyword>
<evidence type="ECO:0000256" key="10">
    <source>
        <dbReference type="RuleBase" id="RU363063"/>
    </source>
</evidence>
<evidence type="ECO:0000256" key="9">
    <source>
        <dbReference type="ARBA" id="ARBA00023136"/>
    </source>
</evidence>
<dbReference type="EMBL" id="ML213601">
    <property type="protein sequence ID" value="TFK38843.1"/>
    <property type="molecule type" value="Genomic_DNA"/>
</dbReference>
<comment type="subcellular location">
    <subcellularLocation>
        <location evidence="1 10">Golgi apparatus membrane</location>
        <topology evidence="1 10">Single-pass type II membrane protein</topology>
    </subcellularLocation>
</comment>
<feature type="transmembrane region" description="Helical" evidence="10">
    <location>
        <begin position="36"/>
        <end position="57"/>
    </location>
</feature>
<keyword evidence="12" id="KW-1185">Reference proteome</keyword>
<evidence type="ECO:0000313" key="11">
    <source>
        <dbReference type="EMBL" id="TFK38843.1"/>
    </source>
</evidence>
<evidence type="ECO:0000256" key="1">
    <source>
        <dbReference type="ARBA" id="ARBA00004323"/>
    </source>
</evidence>
<dbReference type="EC" id="2.4.1.-" evidence="10"/>
<evidence type="ECO:0000313" key="12">
    <source>
        <dbReference type="Proteomes" id="UP000308652"/>
    </source>
</evidence>
<keyword evidence="7 10" id="KW-1133">Transmembrane helix</keyword>
<dbReference type="GO" id="GO:0016758">
    <property type="term" value="F:hexosyltransferase activity"/>
    <property type="evidence" value="ECO:0007669"/>
    <property type="project" value="InterPro"/>
</dbReference>
<gene>
    <name evidence="11" type="ORF">BDQ12DRAFT_604986</name>
</gene>
<dbReference type="Pfam" id="PF01762">
    <property type="entry name" value="Galactosyl_T"/>
    <property type="match status" value="1"/>
</dbReference>
<sequence>MYPPNQYSRLETDAESEPHLTFPIKRTKILGIPLPLIKPLSILTCLILFLTVVLKSIKSTPSTEHPRKNIYVFDHHPRPEWLDSNSTRSPLALRLAIITRVDGFERRQALRESVLVGIRHSDVQLEYRFFVGQAPDGVDGLKTKIQLMKEMQFYDDILYLKDIPDVYERLSEKRYAALKWGGSIPHATYDYFMTMDSDTFCRFGALARRLPRYLADKYINPRTDPVLIGRMGAQYSYYINNVDDDNMDASQEDKVILGPWYSYPSGIGYMISSSLMHSLISTTSPLPHHIHYPSDDLMIGAWIAALHAPKPYLPEVIKTEVVDDIVGWHDFPGRGGHDALIGWESVCIHRLSPTEMGEMRDREEIREEWQD</sequence>
<reference evidence="11 12" key="1">
    <citation type="journal article" date="2019" name="Nat. Ecol. Evol.">
        <title>Megaphylogeny resolves global patterns of mushroom evolution.</title>
        <authorList>
            <person name="Varga T."/>
            <person name="Krizsan K."/>
            <person name="Foldi C."/>
            <person name="Dima B."/>
            <person name="Sanchez-Garcia M."/>
            <person name="Sanchez-Ramirez S."/>
            <person name="Szollosi G.J."/>
            <person name="Szarkandi J.G."/>
            <person name="Papp V."/>
            <person name="Albert L."/>
            <person name="Andreopoulos W."/>
            <person name="Angelini C."/>
            <person name="Antonin V."/>
            <person name="Barry K.W."/>
            <person name="Bougher N.L."/>
            <person name="Buchanan P."/>
            <person name="Buyck B."/>
            <person name="Bense V."/>
            <person name="Catcheside P."/>
            <person name="Chovatia M."/>
            <person name="Cooper J."/>
            <person name="Damon W."/>
            <person name="Desjardin D."/>
            <person name="Finy P."/>
            <person name="Geml J."/>
            <person name="Haridas S."/>
            <person name="Hughes K."/>
            <person name="Justo A."/>
            <person name="Karasinski D."/>
            <person name="Kautmanova I."/>
            <person name="Kiss B."/>
            <person name="Kocsube S."/>
            <person name="Kotiranta H."/>
            <person name="LaButti K.M."/>
            <person name="Lechner B.E."/>
            <person name="Liimatainen K."/>
            <person name="Lipzen A."/>
            <person name="Lukacs Z."/>
            <person name="Mihaltcheva S."/>
            <person name="Morgado L.N."/>
            <person name="Niskanen T."/>
            <person name="Noordeloos M.E."/>
            <person name="Ohm R.A."/>
            <person name="Ortiz-Santana B."/>
            <person name="Ovrebo C."/>
            <person name="Racz N."/>
            <person name="Riley R."/>
            <person name="Savchenko A."/>
            <person name="Shiryaev A."/>
            <person name="Soop K."/>
            <person name="Spirin V."/>
            <person name="Szebenyi C."/>
            <person name="Tomsovsky M."/>
            <person name="Tulloss R.E."/>
            <person name="Uehling J."/>
            <person name="Grigoriev I.V."/>
            <person name="Vagvolgyi C."/>
            <person name="Papp T."/>
            <person name="Martin F.M."/>
            <person name="Miettinen O."/>
            <person name="Hibbett D.S."/>
            <person name="Nagy L.G."/>
        </authorList>
    </citation>
    <scope>NUCLEOTIDE SEQUENCE [LARGE SCALE GENOMIC DNA]</scope>
    <source>
        <strain evidence="11 12">CBS 166.37</strain>
    </source>
</reference>
<dbReference type="PANTHER" id="PTHR11214">
    <property type="entry name" value="BETA-1,3-N-ACETYLGLUCOSAMINYLTRANSFERASE"/>
    <property type="match status" value="1"/>
</dbReference>
<dbReference type="AlphaFoldDB" id="A0A5C3M294"/>
<evidence type="ECO:0000256" key="8">
    <source>
        <dbReference type="ARBA" id="ARBA00023034"/>
    </source>
</evidence>
<evidence type="ECO:0000256" key="2">
    <source>
        <dbReference type="ARBA" id="ARBA00008661"/>
    </source>
</evidence>
<dbReference type="STRING" id="68775.A0A5C3M294"/>
<proteinExistence type="inferred from homology"/>
<dbReference type="GO" id="GO:0000139">
    <property type="term" value="C:Golgi membrane"/>
    <property type="evidence" value="ECO:0007669"/>
    <property type="project" value="UniProtKB-SubCell"/>
</dbReference>
<evidence type="ECO:0000256" key="4">
    <source>
        <dbReference type="ARBA" id="ARBA00022679"/>
    </source>
</evidence>
<keyword evidence="4 11" id="KW-0808">Transferase</keyword>
<dbReference type="InterPro" id="IPR002659">
    <property type="entry name" value="Glyco_trans_31"/>
</dbReference>
<evidence type="ECO:0000256" key="6">
    <source>
        <dbReference type="ARBA" id="ARBA00022968"/>
    </source>
</evidence>
<dbReference type="OrthoDB" id="3001461at2759"/>
<keyword evidence="3 10" id="KW-0328">Glycosyltransferase</keyword>
<organism evidence="11 12">
    <name type="scientific">Crucibulum laeve</name>
    <dbReference type="NCBI Taxonomy" id="68775"/>
    <lineage>
        <taxon>Eukaryota</taxon>
        <taxon>Fungi</taxon>
        <taxon>Dikarya</taxon>
        <taxon>Basidiomycota</taxon>
        <taxon>Agaricomycotina</taxon>
        <taxon>Agaricomycetes</taxon>
        <taxon>Agaricomycetidae</taxon>
        <taxon>Agaricales</taxon>
        <taxon>Agaricineae</taxon>
        <taxon>Nidulariaceae</taxon>
        <taxon>Crucibulum</taxon>
    </lineage>
</organism>
<accession>A0A5C3M294</accession>
<evidence type="ECO:0000256" key="7">
    <source>
        <dbReference type="ARBA" id="ARBA00022989"/>
    </source>
</evidence>
<keyword evidence="6 10" id="KW-0735">Signal-anchor</keyword>
<comment type="similarity">
    <text evidence="2 10">Belongs to the glycosyltransferase 31 family.</text>
</comment>
<evidence type="ECO:0000256" key="5">
    <source>
        <dbReference type="ARBA" id="ARBA00022692"/>
    </source>
</evidence>
<keyword evidence="5 10" id="KW-0812">Transmembrane</keyword>
<dbReference type="Gene3D" id="3.90.550.50">
    <property type="match status" value="1"/>
</dbReference>